<dbReference type="Proteomes" id="UP001062846">
    <property type="component" value="Chromosome 11"/>
</dbReference>
<evidence type="ECO:0000313" key="2">
    <source>
        <dbReference type="Proteomes" id="UP001062846"/>
    </source>
</evidence>
<organism evidence="1 2">
    <name type="scientific">Rhododendron molle</name>
    <name type="common">Chinese azalea</name>
    <name type="synonym">Azalea mollis</name>
    <dbReference type="NCBI Taxonomy" id="49168"/>
    <lineage>
        <taxon>Eukaryota</taxon>
        <taxon>Viridiplantae</taxon>
        <taxon>Streptophyta</taxon>
        <taxon>Embryophyta</taxon>
        <taxon>Tracheophyta</taxon>
        <taxon>Spermatophyta</taxon>
        <taxon>Magnoliopsida</taxon>
        <taxon>eudicotyledons</taxon>
        <taxon>Gunneridae</taxon>
        <taxon>Pentapetalae</taxon>
        <taxon>asterids</taxon>
        <taxon>Ericales</taxon>
        <taxon>Ericaceae</taxon>
        <taxon>Ericoideae</taxon>
        <taxon>Rhodoreae</taxon>
        <taxon>Rhododendron</taxon>
    </lineage>
</organism>
<gene>
    <name evidence="1" type="ORF">RHMOL_Rhmol11G0009200</name>
</gene>
<dbReference type="EMBL" id="CM046398">
    <property type="protein sequence ID" value="KAI8529884.1"/>
    <property type="molecule type" value="Genomic_DNA"/>
</dbReference>
<reference evidence="1" key="1">
    <citation type="submission" date="2022-02" db="EMBL/GenBank/DDBJ databases">
        <title>Plant Genome Project.</title>
        <authorList>
            <person name="Zhang R.-G."/>
        </authorList>
    </citation>
    <scope>NUCLEOTIDE SEQUENCE</scope>
    <source>
        <strain evidence="1">AT1</strain>
    </source>
</reference>
<protein>
    <submittedName>
        <fullName evidence="1">Uncharacterized protein</fullName>
    </submittedName>
</protein>
<name>A0ACC0LNI3_RHOML</name>
<evidence type="ECO:0000313" key="1">
    <source>
        <dbReference type="EMBL" id="KAI8529884.1"/>
    </source>
</evidence>
<sequence>MLALRRVHPQDLVCPKLQCSPRHANSRPCFARSSRRRQRTDRRCRVLLRLNQNVRLSSDPSVQAGTTGVQCFPGLGIVRLRACTAGMPGPSALPHAYSLASSSNTV</sequence>
<accession>A0ACC0LNI3</accession>
<keyword evidence="2" id="KW-1185">Reference proteome</keyword>
<comment type="caution">
    <text evidence="1">The sequence shown here is derived from an EMBL/GenBank/DDBJ whole genome shotgun (WGS) entry which is preliminary data.</text>
</comment>
<proteinExistence type="predicted"/>